<dbReference type="GO" id="GO:0005829">
    <property type="term" value="C:cytosol"/>
    <property type="evidence" value="ECO:0007669"/>
    <property type="project" value="TreeGrafter"/>
</dbReference>
<dbReference type="GO" id="GO:0043565">
    <property type="term" value="F:sequence-specific DNA binding"/>
    <property type="evidence" value="ECO:0007669"/>
    <property type="project" value="InterPro"/>
</dbReference>
<dbReference type="InterPro" id="IPR000485">
    <property type="entry name" value="AsnC-type_HTH_dom"/>
</dbReference>
<accession>A0A7C1T1X4</accession>
<dbReference type="InterPro" id="IPR019887">
    <property type="entry name" value="Tscrpt_reg_AsnC/Lrp_C"/>
</dbReference>
<keyword evidence="3" id="KW-0804">Transcription</keyword>
<dbReference type="SUPFAM" id="SSF46785">
    <property type="entry name" value="Winged helix' DNA-binding domain"/>
    <property type="match status" value="1"/>
</dbReference>
<proteinExistence type="predicted"/>
<keyword evidence="2" id="KW-0238">DNA-binding</keyword>
<gene>
    <name evidence="6" type="ORF">ENP77_03990</name>
</gene>
<dbReference type="EMBL" id="DSKP01000141">
    <property type="protein sequence ID" value="HEB48935.1"/>
    <property type="molecule type" value="Genomic_DNA"/>
</dbReference>
<dbReference type="PANTHER" id="PTHR30154">
    <property type="entry name" value="LEUCINE-RESPONSIVE REGULATORY PROTEIN"/>
    <property type="match status" value="1"/>
</dbReference>
<dbReference type="InterPro" id="IPR011008">
    <property type="entry name" value="Dimeric_a/b-barrel"/>
</dbReference>
<evidence type="ECO:0000259" key="5">
    <source>
        <dbReference type="PROSITE" id="PS50956"/>
    </source>
</evidence>
<keyword evidence="1" id="KW-0805">Transcription regulation</keyword>
<dbReference type="SUPFAM" id="SSF54909">
    <property type="entry name" value="Dimeric alpha+beta barrel"/>
    <property type="match status" value="1"/>
</dbReference>
<dbReference type="InterPro" id="IPR036388">
    <property type="entry name" value="WH-like_DNA-bd_sf"/>
</dbReference>
<dbReference type="SMART" id="SM00344">
    <property type="entry name" value="HTH_ASNC"/>
    <property type="match status" value="1"/>
</dbReference>
<evidence type="ECO:0000256" key="2">
    <source>
        <dbReference type="ARBA" id="ARBA00023125"/>
    </source>
</evidence>
<dbReference type="Pfam" id="PF01037">
    <property type="entry name" value="AsnC_trans_reg"/>
    <property type="match status" value="1"/>
</dbReference>
<dbReference type="InterPro" id="IPR036390">
    <property type="entry name" value="WH_DNA-bd_sf"/>
</dbReference>
<dbReference type="PANTHER" id="PTHR30154:SF34">
    <property type="entry name" value="TRANSCRIPTIONAL REGULATOR AZLB"/>
    <property type="match status" value="1"/>
</dbReference>
<dbReference type="InterPro" id="IPR019888">
    <property type="entry name" value="Tscrpt_reg_AsnC-like"/>
</dbReference>
<sequence>MLDEKDIAILEVLQENARLTVKEISKRVNSPITTTHARLRKLEKEGYIKAYSAVLDARKLGFSTTAFVFVSFARNQGVDQKRVAQEIAKFPEVQEVHIITGEWDILVKVRVSSVDELGEFVVNRLRNLQGVEKTYTSVVLETVKETQKLPLATSRVAARW</sequence>
<dbReference type="PRINTS" id="PR00033">
    <property type="entry name" value="HTHASNC"/>
</dbReference>
<feature type="domain" description="HTH asnC-type" evidence="5">
    <location>
        <begin position="2"/>
        <end position="63"/>
    </location>
</feature>
<name>A0A7C1T1X4_THEPE</name>
<dbReference type="PROSITE" id="PS50956">
    <property type="entry name" value="HTH_ASNC_2"/>
    <property type="match status" value="1"/>
</dbReference>
<dbReference type="Gene3D" id="1.10.10.10">
    <property type="entry name" value="Winged helix-like DNA-binding domain superfamily/Winged helix DNA-binding domain"/>
    <property type="match status" value="1"/>
</dbReference>
<dbReference type="GO" id="GO:0043200">
    <property type="term" value="P:response to amino acid"/>
    <property type="evidence" value="ECO:0007669"/>
    <property type="project" value="TreeGrafter"/>
</dbReference>
<evidence type="ECO:0000256" key="3">
    <source>
        <dbReference type="ARBA" id="ARBA00023163"/>
    </source>
</evidence>
<comment type="pathway">
    <text evidence="4">Amino-acid biosynthesis.</text>
</comment>
<evidence type="ECO:0000313" key="6">
    <source>
        <dbReference type="EMBL" id="HEB48935.1"/>
    </source>
</evidence>
<protein>
    <submittedName>
        <fullName evidence="6">Lrp/AsnC family transcriptional regulator</fullName>
    </submittedName>
</protein>
<dbReference type="AlphaFoldDB" id="A0A7C1T1X4"/>
<comment type="caution">
    <text evidence="6">The sequence shown here is derived from an EMBL/GenBank/DDBJ whole genome shotgun (WGS) entry which is preliminary data.</text>
</comment>
<dbReference type="Pfam" id="PF13412">
    <property type="entry name" value="HTH_24"/>
    <property type="match status" value="1"/>
</dbReference>
<dbReference type="CDD" id="cd00090">
    <property type="entry name" value="HTH_ARSR"/>
    <property type="match status" value="1"/>
</dbReference>
<dbReference type="Gene3D" id="3.30.70.920">
    <property type="match status" value="1"/>
</dbReference>
<organism evidence="6">
    <name type="scientific">Thermofilum pendens</name>
    <dbReference type="NCBI Taxonomy" id="2269"/>
    <lineage>
        <taxon>Archaea</taxon>
        <taxon>Thermoproteota</taxon>
        <taxon>Thermoprotei</taxon>
        <taxon>Thermofilales</taxon>
        <taxon>Thermofilaceae</taxon>
        <taxon>Thermofilum</taxon>
    </lineage>
</organism>
<evidence type="ECO:0000256" key="4">
    <source>
        <dbReference type="ARBA" id="ARBA00029440"/>
    </source>
</evidence>
<dbReference type="InterPro" id="IPR011991">
    <property type="entry name" value="ArsR-like_HTH"/>
</dbReference>
<evidence type="ECO:0000256" key="1">
    <source>
        <dbReference type="ARBA" id="ARBA00023015"/>
    </source>
</evidence>
<reference evidence="6" key="1">
    <citation type="journal article" date="2020" name="mSystems">
        <title>Genome- and Community-Level Interaction Insights into Carbon Utilization and Element Cycling Functions of Hydrothermarchaeota in Hydrothermal Sediment.</title>
        <authorList>
            <person name="Zhou Z."/>
            <person name="Liu Y."/>
            <person name="Xu W."/>
            <person name="Pan J."/>
            <person name="Luo Z.H."/>
            <person name="Li M."/>
        </authorList>
    </citation>
    <scope>NUCLEOTIDE SEQUENCE [LARGE SCALE GENOMIC DNA]</scope>
    <source>
        <strain evidence="6">SpSt-25</strain>
    </source>
</reference>